<dbReference type="GO" id="GO:0016874">
    <property type="term" value="F:ligase activity"/>
    <property type="evidence" value="ECO:0007669"/>
    <property type="project" value="UniProtKB-UniRule"/>
</dbReference>
<keyword evidence="1 2" id="KW-0436">Ligase</keyword>
<evidence type="ECO:0000313" key="6">
    <source>
        <dbReference type="Proteomes" id="UP000317593"/>
    </source>
</evidence>
<dbReference type="AlphaFoldDB" id="A0A521B3D1"/>
<organism evidence="5 6">
    <name type="scientific">Fodinibius sediminis</name>
    <dbReference type="NCBI Taxonomy" id="1214077"/>
    <lineage>
        <taxon>Bacteria</taxon>
        <taxon>Pseudomonadati</taxon>
        <taxon>Balneolota</taxon>
        <taxon>Balneolia</taxon>
        <taxon>Balneolales</taxon>
        <taxon>Balneolaceae</taxon>
        <taxon>Fodinibius</taxon>
    </lineage>
</organism>
<dbReference type="Pfam" id="PF10079">
    <property type="entry name" value="Rossmann-like_BshC"/>
    <property type="match status" value="1"/>
</dbReference>
<evidence type="ECO:0000259" key="3">
    <source>
        <dbReference type="Pfam" id="PF10079"/>
    </source>
</evidence>
<dbReference type="NCBIfam" id="TIGR03998">
    <property type="entry name" value="thiol_BshC"/>
    <property type="match status" value="1"/>
</dbReference>
<sequence length="556" mass="64152">MKKRRACVMKSRSLKVKTLQRINRSFEHLPFSSLFKTYISDFSRVDAFYDYNPFDREEIEAKARQHQYRGDRRQMTDLLRAFNDPYDLHENALQNLDRLQQDDALAVVTGQQLGLYGGPLYTVLKTISVIHIARQMEAQLDRPVIPVFWLADEDHDYEEVRSVYAPGDGKLQTYELPSRSFPLPPVAEMKIPGELEQLRNAMRSDLYETDFSSAVWELLDHCFYPGTTYAGAFGNFISRLFSRHGLVLAGSNDPGIKEFVKGVVYQSVEDAEDIRKALEGPSGRMKEQFHQQVTLYDSNLFYISGEGNRLKINASTEGWATEQGHQWTREQLLQEVEENPELFSPNVFLRPIMQDKLIPTLGYVAGPGELAYYGQMKQLYARFDAKMPIIYPRLSATLVEPAVDRIFDELPFEFHEYANRIEDLDAAYVEHTEKMDIEAIFSEWKEKVGELARAKKKKVATVDPTLEGAAGKATAVYFGELDKLKGKVYRAVKQQDQTQLNRIRRIKQNLFPRDNLQERSVAAIYFMNKFGLDIWDELLASLDEQETFDQHKVIKL</sequence>
<dbReference type="Proteomes" id="UP000317593">
    <property type="component" value="Unassembled WGS sequence"/>
</dbReference>
<accession>A0A521B3D1</accession>
<dbReference type="PIRSF" id="PIRSF012535">
    <property type="entry name" value="UCP012535"/>
    <property type="match status" value="1"/>
</dbReference>
<evidence type="ECO:0000259" key="4">
    <source>
        <dbReference type="Pfam" id="PF24850"/>
    </source>
</evidence>
<evidence type="ECO:0000256" key="2">
    <source>
        <dbReference type="HAMAP-Rule" id="MF_01867"/>
    </source>
</evidence>
<dbReference type="Pfam" id="PF24850">
    <property type="entry name" value="CC_BshC"/>
    <property type="match status" value="1"/>
</dbReference>
<evidence type="ECO:0000313" key="5">
    <source>
        <dbReference type="EMBL" id="SMO41250.1"/>
    </source>
</evidence>
<dbReference type="EC" id="6.-.-.-" evidence="2"/>
<dbReference type="OrthoDB" id="9765151at2"/>
<evidence type="ECO:0000256" key="1">
    <source>
        <dbReference type="ARBA" id="ARBA00022598"/>
    </source>
</evidence>
<proteinExistence type="inferred from homology"/>
<dbReference type="EMBL" id="FXTH01000002">
    <property type="protein sequence ID" value="SMO41250.1"/>
    <property type="molecule type" value="Genomic_DNA"/>
</dbReference>
<gene>
    <name evidence="2" type="primary">bshC</name>
    <name evidence="5" type="ORF">SAMN06265218_102118</name>
</gene>
<dbReference type="InterPro" id="IPR055399">
    <property type="entry name" value="CC_BshC"/>
</dbReference>
<dbReference type="InterPro" id="IPR055398">
    <property type="entry name" value="Rossmann-like_BshC"/>
</dbReference>
<dbReference type="HAMAP" id="MF_01867">
    <property type="entry name" value="BshC"/>
    <property type="match status" value="1"/>
</dbReference>
<comment type="similarity">
    <text evidence="2">Belongs to the BshC family.</text>
</comment>
<reference evidence="5 6" key="1">
    <citation type="submission" date="2017-05" db="EMBL/GenBank/DDBJ databases">
        <authorList>
            <person name="Varghese N."/>
            <person name="Submissions S."/>
        </authorList>
    </citation>
    <scope>NUCLEOTIDE SEQUENCE [LARGE SCALE GENOMIC DNA]</scope>
    <source>
        <strain evidence="5 6">DSM 21194</strain>
    </source>
</reference>
<feature type="domain" description="Bacillithiol biosynthesis BshC C-terminal coiled-coil" evidence="4">
    <location>
        <begin position="396"/>
        <end position="556"/>
    </location>
</feature>
<dbReference type="InterPro" id="IPR011199">
    <property type="entry name" value="Bacillithiol_biosynth_BshC"/>
</dbReference>
<keyword evidence="6" id="KW-1185">Reference proteome</keyword>
<protein>
    <recommendedName>
        <fullName evidence="2">Putative cysteine ligase BshC</fullName>
        <ecNumber evidence="2">6.-.-.-</ecNumber>
    </recommendedName>
</protein>
<feature type="domain" description="Bacillithiol biosynthesis BshC N-terminal Rossmann-like" evidence="3">
    <location>
        <begin position="32"/>
        <end position="394"/>
    </location>
</feature>
<name>A0A521B3D1_9BACT</name>